<evidence type="ECO:0000313" key="3">
    <source>
        <dbReference type="Proteomes" id="UP000032180"/>
    </source>
</evidence>
<reference evidence="3" key="2">
    <citation type="submission" date="2013-12" db="EMBL/GenBank/DDBJ databases">
        <authorList>
            <person name="Yu Y."/>
            <person name="Lee S."/>
            <person name="de Baynast K."/>
            <person name="Wissotski M."/>
            <person name="Liu L."/>
            <person name="Talag J."/>
            <person name="Goicoechea J."/>
            <person name="Angelova A."/>
            <person name="Jetty R."/>
            <person name="Kudrna D."/>
            <person name="Golser W."/>
            <person name="Rivera L."/>
            <person name="Zhang J."/>
            <person name="Wing R."/>
        </authorList>
    </citation>
    <scope>NUCLEOTIDE SEQUENCE</scope>
</reference>
<dbReference type="AlphaFoldDB" id="A0A0D9XVK2"/>
<name>A0A0D9XVK2_9ORYZ</name>
<accession>A0A0D9XVK2</accession>
<dbReference type="Proteomes" id="UP000032180">
    <property type="component" value="Chromosome 11"/>
</dbReference>
<feature type="region of interest" description="Disordered" evidence="1">
    <location>
        <begin position="1"/>
        <end position="57"/>
    </location>
</feature>
<feature type="compositionally biased region" description="Low complexity" evidence="1">
    <location>
        <begin position="40"/>
        <end position="52"/>
    </location>
</feature>
<dbReference type="HOGENOM" id="CLU_1899210_0_0_1"/>
<evidence type="ECO:0000313" key="2">
    <source>
        <dbReference type="EnsemblPlants" id="LPERR11G19900.1"/>
    </source>
</evidence>
<protein>
    <submittedName>
        <fullName evidence="2">Uncharacterized protein</fullName>
    </submittedName>
</protein>
<feature type="compositionally biased region" description="Low complexity" evidence="1">
    <location>
        <begin position="16"/>
        <end position="27"/>
    </location>
</feature>
<sequence length="134" mass="14952">MPPRRRRSPELPPLPLEQSQSQSQSPQTIDEKSPIRSSHRPPSFKFRPRSSSGVGPVDEALQSLRKDFKGIVAKIKDLETTQTSYVIQHCASEVCVGEVEVRKERKVTEVRAELSLQVNTRQLQGGDTLSMTAA</sequence>
<organism evidence="2 3">
    <name type="scientific">Leersia perrieri</name>
    <dbReference type="NCBI Taxonomy" id="77586"/>
    <lineage>
        <taxon>Eukaryota</taxon>
        <taxon>Viridiplantae</taxon>
        <taxon>Streptophyta</taxon>
        <taxon>Embryophyta</taxon>
        <taxon>Tracheophyta</taxon>
        <taxon>Spermatophyta</taxon>
        <taxon>Magnoliopsida</taxon>
        <taxon>Liliopsida</taxon>
        <taxon>Poales</taxon>
        <taxon>Poaceae</taxon>
        <taxon>BOP clade</taxon>
        <taxon>Oryzoideae</taxon>
        <taxon>Oryzeae</taxon>
        <taxon>Oryzinae</taxon>
        <taxon>Leersia</taxon>
    </lineage>
</organism>
<reference evidence="2" key="3">
    <citation type="submission" date="2015-04" db="UniProtKB">
        <authorList>
            <consortium name="EnsemblPlants"/>
        </authorList>
    </citation>
    <scope>IDENTIFICATION</scope>
</reference>
<proteinExistence type="predicted"/>
<keyword evidence="3" id="KW-1185">Reference proteome</keyword>
<dbReference type="Gramene" id="LPERR11G19900.1">
    <property type="protein sequence ID" value="LPERR11G19900.1"/>
    <property type="gene ID" value="LPERR11G19900"/>
</dbReference>
<reference evidence="2 3" key="1">
    <citation type="submission" date="2012-08" db="EMBL/GenBank/DDBJ databases">
        <title>Oryza genome evolution.</title>
        <authorList>
            <person name="Wing R.A."/>
        </authorList>
    </citation>
    <scope>NUCLEOTIDE SEQUENCE</scope>
</reference>
<dbReference type="EnsemblPlants" id="LPERR11G19900.1">
    <property type="protein sequence ID" value="LPERR11G19900.1"/>
    <property type="gene ID" value="LPERR11G19900"/>
</dbReference>
<evidence type="ECO:0000256" key="1">
    <source>
        <dbReference type="SAM" id="MobiDB-lite"/>
    </source>
</evidence>